<dbReference type="Proteomes" id="UP001139125">
    <property type="component" value="Unassembled WGS sequence"/>
</dbReference>
<evidence type="ECO:0000256" key="1">
    <source>
        <dbReference type="ARBA" id="ARBA00022741"/>
    </source>
</evidence>
<protein>
    <submittedName>
        <fullName evidence="5">Biotin-dependent carboxyltransferase family protein</fullName>
    </submittedName>
</protein>
<dbReference type="Gene3D" id="2.40.100.10">
    <property type="entry name" value="Cyclophilin-like"/>
    <property type="match status" value="1"/>
</dbReference>
<keyword evidence="2" id="KW-0378">Hydrolase</keyword>
<reference evidence="5" key="1">
    <citation type="submission" date="2022-06" db="EMBL/GenBank/DDBJ databases">
        <title>Gracilimonas sp. CAU 1638 isolated from sea sediment.</title>
        <authorList>
            <person name="Kim W."/>
        </authorList>
    </citation>
    <scope>NUCLEOTIDE SEQUENCE</scope>
    <source>
        <strain evidence="5">CAU 1638</strain>
    </source>
</reference>
<evidence type="ECO:0000313" key="6">
    <source>
        <dbReference type="Proteomes" id="UP001139125"/>
    </source>
</evidence>
<sequence length="307" mass="33976">MGSLEVLDGGLLTTIQDGGRFGYRQYGVPVSGAMDDYAYRLANQLVGNASDLPVLEMTLNGGRYRFNSDAVIAMTGADMHPKINGEDISLNTSLEIKSGDVISFDYCQTGCRSYLAIRGQLDIKEVLGSCSTYLTGKFGGFEGRALREGDVLSWTESEGSSIPERVPEDRFPYYSSKVELRILEGPEWSWLSQHQKEQFLNTEFDVSPDSNRMGIRLKGDSIKPTDHQMVSGPVIPGTIQLPENGRPIIIMKDGQAVGGYPRIAKIADADLWRAGQLWSGVQLTFRKINREEANKLSAFQKNLLYSE</sequence>
<dbReference type="SUPFAM" id="SSF50891">
    <property type="entry name" value="Cyclophilin-like"/>
    <property type="match status" value="1"/>
</dbReference>
<dbReference type="SMART" id="SM00797">
    <property type="entry name" value="AHS2"/>
    <property type="match status" value="1"/>
</dbReference>
<dbReference type="InterPro" id="IPR029000">
    <property type="entry name" value="Cyclophilin-like_dom_sf"/>
</dbReference>
<dbReference type="GO" id="GO:0016787">
    <property type="term" value="F:hydrolase activity"/>
    <property type="evidence" value="ECO:0007669"/>
    <property type="project" value="UniProtKB-KW"/>
</dbReference>
<feature type="domain" description="Carboxyltransferase" evidence="4">
    <location>
        <begin position="25"/>
        <end position="303"/>
    </location>
</feature>
<evidence type="ECO:0000256" key="2">
    <source>
        <dbReference type="ARBA" id="ARBA00022801"/>
    </source>
</evidence>
<proteinExistence type="predicted"/>
<dbReference type="PANTHER" id="PTHR43309:SF3">
    <property type="entry name" value="5-OXOPROLINASE SUBUNIT C"/>
    <property type="match status" value="1"/>
</dbReference>
<keyword evidence="3" id="KW-0067">ATP-binding</keyword>
<dbReference type="EMBL" id="JANDBC010000001">
    <property type="protein sequence ID" value="MCP9290493.1"/>
    <property type="molecule type" value="Genomic_DNA"/>
</dbReference>
<evidence type="ECO:0000256" key="3">
    <source>
        <dbReference type="ARBA" id="ARBA00022840"/>
    </source>
</evidence>
<dbReference type="PANTHER" id="PTHR43309">
    <property type="entry name" value="5-OXOPROLINASE SUBUNIT C"/>
    <property type="match status" value="1"/>
</dbReference>
<dbReference type="GO" id="GO:0005524">
    <property type="term" value="F:ATP binding"/>
    <property type="evidence" value="ECO:0007669"/>
    <property type="project" value="UniProtKB-KW"/>
</dbReference>
<organism evidence="5 6">
    <name type="scientific">Gracilimonas sediminicola</name>
    <dbReference type="NCBI Taxonomy" id="2952158"/>
    <lineage>
        <taxon>Bacteria</taxon>
        <taxon>Pseudomonadati</taxon>
        <taxon>Balneolota</taxon>
        <taxon>Balneolia</taxon>
        <taxon>Balneolales</taxon>
        <taxon>Balneolaceae</taxon>
        <taxon>Gracilimonas</taxon>
    </lineage>
</organism>
<name>A0A9X2L1R3_9BACT</name>
<dbReference type="NCBIfam" id="TIGR00724">
    <property type="entry name" value="urea_amlyse_rel"/>
    <property type="match status" value="1"/>
</dbReference>
<keyword evidence="1" id="KW-0547">Nucleotide-binding</keyword>
<gene>
    <name evidence="5" type="ORF">NM125_02725</name>
</gene>
<dbReference type="AlphaFoldDB" id="A0A9X2L1R3"/>
<dbReference type="InterPro" id="IPR052708">
    <property type="entry name" value="PxpC"/>
</dbReference>
<dbReference type="RefSeq" id="WP_255132619.1">
    <property type="nucleotide sequence ID" value="NZ_JANDBC010000001.1"/>
</dbReference>
<dbReference type="Pfam" id="PF02626">
    <property type="entry name" value="CT_A_B"/>
    <property type="match status" value="1"/>
</dbReference>
<evidence type="ECO:0000259" key="4">
    <source>
        <dbReference type="SMART" id="SM00797"/>
    </source>
</evidence>
<evidence type="ECO:0000313" key="5">
    <source>
        <dbReference type="EMBL" id="MCP9290493.1"/>
    </source>
</evidence>
<keyword evidence="6" id="KW-1185">Reference proteome</keyword>
<dbReference type="InterPro" id="IPR003778">
    <property type="entry name" value="CT_A_B"/>
</dbReference>
<accession>A0A9X2L1R3</accession>
<comment type="caution">
    <text evidence="5">The sequence shown here is derived from an EMBL/GenBank/DDBJ whole genome shotgun (WGS) entry which is preliminary data.</text>
</comment>